<dbReference type="NCBIfam" id="TIGR01488">
    <property type="entry name" value="HAD-SF-IB"/>
    <property type="match status" value="1"/>
</dbReference>
<evidence type="ECO:0000256" key="1">
    <source>
        <dbReference type="ARBA" id="ARBA00001946"/>
    </source>
</evidence>
<evidence type="ECO:0000313" key="12">
    <source>
        <dbReference type="EMBL" id="SFH11421.1"/>
    </source>
</evidence>
<dbReference type="InterPro" id="IPR050582">
    <property type="entry name" value="HAD-like_SerB"/>
</dbReference>
<dbReference type="PANTHER" id="PTHR43344">
    <property type="entry name" value="PHOSPHOSERINE PHOSPHATASE"/>
    <property type="match status" value="1"/>
</dbReference>
<keyword evidence="6" id="KW-0479">Metal-binding</keyword>
<evidence type="ECO:0000256" key="11">
    <source>
        <dbReference type="ARBA" id="ARBA00048523"/>
    </source>
</evidence>
<dbReference type="PANTHER" id="PTHR43344:SF2">
    <property type="entry name" value="PHOSPHOSERINE PHOSPHATASE"/>
    <property type="match status" value="1"/>
</dbReference>
<comment type="pathway">
    <text evidence="2">Amino-acid biosynthesis; L-serine biosynthesis; L-serine from 3-phospho-D-glycerate: step 3/3.</text>
</comment>
<comment type="similarity">
    <text evidence="3">Belongs to the HAD-like hydrolase superfamily. SerB family.</text>
</comment>
<dbReference type="EMBL" id="FOOX01000017">
    <property type="protein sequence ID" value="SFH11421.1"/>
    <property type="molecule type" value="Genomic_DNA"/>
</dbReference>
<evidence type="ECO:0000256" key="3">
    <source>
        <dbReference type="ARBA" id="ARBA00009184"/>
    </source>
</evidence>
<dbReference type="AlphaFoldDB" id="A0A1I2XH85"/>
<dbReference type="GO" id="GO:0036424">
    <property type="term" value="F:L-phosphoserine phosphatase activity"/>
    <property type="evidence" value="ECO:0007669"/>
    <property type="project" value="TreeGrafter"/>
</dbReference>
<evidence type="ECO:0000256" key="4">
    <source>
        <dbReference type="ARBA" id="ARBA00012640"/>
    </source>
</evidence>
<comment type="catalytic activity">
    <reaction evidence="11">
        <text>O-phospho-D-serine + H2O = D-serine + phosphate</text>
        <dbReference type="Rhea" id="RHEA:24873"/>
        <dbReference type="ChEBI" id="CHEBI:15377"/>
        <dbReference type="ChEBI" id="CHEBI:35247"/>
        <dbReference type="ChEBI" id="CHEBI:43474"/>
        <dbReference type="ChEBI" id="CHEBI:58680"/>
        <dbReference type="EC" id="3.1.3.3"/>
    </reaction>
</comment>
<dbReference type="Gene3D" id="3.40.50.1000">
    <property type="entry name" value="HAD superfamily/HAD-like"/>
    <property type="match status" value="1"/>
</dbReference>
<dbReference type="EC" id="3.1.3.3" evidence="4"/>
<dbReference type="Pfam" id="PF12710">
    <property type="entry name" value="HAD"/>
    <property type="match status" value="1"/>
</dbReference>
<dbReference type="GO" id="GO:0005737">
    <property type="term" value="C:cytoplasm"/>
    <property type="evidence" value="ECO:0007669"/>
    <property type="project" value="TreeGrafter"/>
</dbReference>
<proteinExistence type="inferred from homology"/>
<reference evidence="13" key="1">
    <citation type="submission" date="2016-10" db="EMBL/GenBank/DDBJ databases">
        <authorList>
            <person name="Varghese N."/>
            <person name="Submissions S."/>
        </authorList>
    </citation>
    <scope>NUCLEOTIDE SEQUENCE [LARGE SCALE GENOMIC DNA]</scope>
    <source>
        <strain evidence="13">DSM 17038</strain>
    </source>
</reference>
<comment type="cofactor">
    <cofactor evidence="1">
        <name>Mg(2+)</name>
        <dbReference type="ChEBI" id="CHEBI:18420"/>
    </cofactor>
</comment>
<dbReference type="STRING" id="341036.SAMN05660649_03897"/>
<protein>
    <recommendedName>
        <fullName evidence="4">phosphoserine phosphatase</fullName>
        <ecNumber evidence="4">3.1.3.3</ecNumber>
    </recommendedName>
</protein>
<evidence type="ECO:0000256" key="2">
    <source>
        <dbReference type="ARBA" id="ARBA00005135"/>
    </source>
</evidence>
<keyword evidence="7" id="KW-0378">Hydrolase</keyword>
<accession>A0A1I2XH85</accession>
<evidence type="ECO:0000256" key="5">
    <source>
        <dbReference type="ARBA" id="ARBA00022605"/>
    </source>
</evidence>
<dbReference type="RefSeq" id="WP_092473480.1">
    <property type="nucleotide sequence ID" value="NZ_FOOX01000017.1"/>
</dbReference>
<name>A0A1I2XH85_9FIRM</name>
<comment type="catalytic activity">
    <reaction evidence="10">
        <text>O-phospho-L-serine + H2O = L-serine + phosphate</text>
        <dbReference type="Rhea" id="RHEA:21208"/>
        <dbReference type="ChEBI" id="CHEBI:15377"/>
        <dbReference type="ChEBI" id="CHEBI:33384"/>
        <dbReference type="ChEBI" id="CHEBI:43474"/>
        <dbReference type="ChEBI" id="CHEBI:57524"/>
        <dbReference type="EC" id="3.1.3.3"/>
    </reaction>
</comment>
<dbReference type="GO" id="GO:0000287">
    <property type="term" value="F:magnesium ion binding"/>
    <property type="evidence" value="ECO:0007669"/>
    <property type="project" value="TreeGrafter"/>
</dbReference>
<gene>
    <name evidence="12" type="ORF">SAMN05660649_03897</name>
</gene>
<dbReference type="SUPFAM" id="SSF56784">
    <property type="entry name" value="HAD-like"/>
    <property type="match status" value="1"/>
</dbReference>
<evidence type="ECO:0000256" key="9">
    <source>
        <dbReference type="ARBA" id="ARBA00023299"/>
    </source>
</evidence>
<keyword evidence="13" id="KW-1185">Reference proteome</keyword>
<sequence>MVKPALKIIAFDMDGTITEERSSWEYLHRRLGIWEKQADKYQDQFLRGEISYEEFCRLDATMWRNMPLDCVKSILNEIKIHPTAPDLVHTAESLDGKTVLLSTGLKILADMIAPIFNFWFYQANELVYHNGILTGECEVHVSTDAPGKTKGAYLEKLMHQFGAAQQETAAVGDSAGDLEMLAKAGLSIAVNPREKDLEILLNAIPNLITVPDLKEIIPILKSTFAPTAKLI</sequence>
<keyword evidence="5" id="KW-0028">Amino-acid biosynthesis</keyword>
<dbReference type="InterPro" id="IPR036412">
    <property type="entry name" value="HAD-like_sf"/>
</dbReference>
<evidence type="ECO:0000256" key="8">
    <source>
        <dbReference type="ARBA" id="ARBA00022842"/>
    </source>
</evidence>
<evidence type="ECO:0000313" key="13">
    <source>
        <dbReference type="Proteomes" id="UP000199337"/>
    </source>
</evidence>
<evidence type="ECO:0000256" key="7">
    <source>
        <dbReference type="ARBA" id="ARBA00022801"/>
    </source>
</evidence>
<keyword evidence="9" id="KW-0718">Serine biosynthesis</keyword>
<dbReference type="InterPro" id="IPR023214">
    <property type="entry name" value="HAD_sf"/>
</dbReference>
<dbReference type="GO" id="GO:0006564">
    <property type="term" value="P:L-serine biosynthetic process"/>
    <property type="evidence" value="ECO:0007669"/>
    <property type="project" value="UniProtKB-KW"/>
</dbReference>
<dbReference type="OrthoDB" id="9794212at2"/>
<dbReference type="Proteomes" id="UP000199337">
    <property type="component" value="Unassembled WGS sequence"/>
</dbReference>
<organism evidence="12 13">
    <name type="scientific">Desulfotruncus arcticus DSM 17038</name>
    <dbReference type="NCBI Taxonomy" id="1121424"/>
    <lineage>
        <taxon>Bacteria</taxon>
        <taxon>Bacillati</taxon>
        <taxon>Bacillota</taxon>
        <taxon>Clostridia</taxon>
        <taxon>Eubacteriales</taxon>
        <taxon>Desulfallaceae</taxon>
        <taxon>Desulfotruncus</taxon>
    </lineage>
</organism>
<evidence type="ECO:0000256" key="10">
    <source>
        <dbReference type="ARBA" id="ARBA00048138"/>
    </source>
</evidence>
<keyword evidence="8" id="KW-0460">Magnesium</keyword>
<evidence type="ECO:0000256" key="6">
    <source>
        <dbReference type="ARBA" id="ARBA00022723"/>
    </source>
</evidence>